<sequence length="168" mass="17900">MSPPWRALAELVGDLLRLRRGPQDVPYSPTLLLLALIPYALLGSALAAFAMPASRALLYGPTEAALMALLVYVSLAVRRRPARFVQTLTALLLVGVAFNALSLPLTALARPENGLGLLILALVAWSFAVSVHILRLALDIPVPGSVLVNLGFFFAAYFGLGHLFGLLS</sequence>
<dbReference type="EMBL" id="CP014671">
    <property type="protein sequence ID" value="ANX05184.1"/>
    <property type="molecule type" value="Genomic_DNA"/>
</dbReference>
<evidence type="ECO:0000313" key="3">
    <source>
        <dbReference type="Proteomes" id="UP000092952"/>
    </source>
</evidence>
<feature type="transmembrane region" description="Helical" evidence="1">
    <location>
        <begin position="115"/>
        <end position="134"/>
    </location>
</feature>
<keyword evidence="1" id="KW-1133">Transmembrane helix</keyword>
<organism evidence="2 3">
    <name type="scientific">Immundisolibacter cernigliae</name>
    <dbReference type="NCBI Taxonomy" id="1810504"/>
    <lineage>
        <taxon>Bacteria</taxon>
        <taxon>Pseudomonadati</taxon>
        <taxon>Pseudomonadota</taxon>
        <taxon>Gammaproteobacteria</taxon>
        <taxon>Immundisolibacterales</taxon>
        <taxon>Immundisolibacteraceae</taxon>
        <taxon>Immundisolibacter</taxon>
    </lineage>
</organism>
<reference evidence="3" key="1">
    <citation type="submission" date="2016-03" db="EMBL/GenBank/DDBJ databases">
        <title>Complete genome sequence of Solimmundus cernigliae, representing a novel lineage of polycyclic aromatic hydrocarbon degraders within the Gammaproteobacteria.</title>
        <authorList>
            <person name="Singleton D.R."/>
            <person name="Dickey A.N."/>
            <person name="Scholl E.H."/>
            <person name="Wright F.A."/>
            <person name="Aitken M.D."/>
        </authorList>
    </citation>
    <scope>NUCLEOTIDE SEQUENCE [LARGE SCALE GENOMIC DNA]</scope>
    <source>
        <strain evidence="3">TR3.2</strain>
    </source>
</reference>
<gene>
    <name evidence="2" type="ORF">PG2T_14010</name>
</gene>
<evidence type="ECO:0000313" key="2">
    <source>
        <dbReference type="EMBL" id="ANX05184.1"/>
    </source>
</evidence>
<feature type="transmembrane region" description="Helical" evidence="1">
    <location>
        <begin position="146"/>
        <end position="167"/>
    </location>
</feature>
<keyword evidence="1" id="KW-0812">Transmembrane</keyword>
<dbReference type="STRING" id="1810504.PG2T_14010"/>
<evidence type="ECO:0000256" key="1">
    <source>
        <dbReference type="SAM" id="Phobius"/>
    </source>
</evidence>
<name>A0A1B1YWF9_9GAMM</name>
<accession>A0A1B1YWF9</accession>
<dbReference type="Proteomes" id="UP000092952">
    <property type="component" value="Chromosome"/>
</dbReference>
<feature type="transmembrane region" description="Helical" evidence="1">
    <location>
        <begin position="89"/>
        <end position="109"/>
    </location>
</feature>
<dbReference type="OrthoDB" id="6717649at2"/>
<dbReference type="RefSeq" id="WP_068806831.1">
    <property type="nucleotide sequence ID" value="NZ_CP014671.1"/>
</dbReference>
<evidence type="ECO:0008006" key="4">
    <source>
        <dbReference type="Google" id="ProtNLM"/>
    </source>
</evidence>
<dbReference type="KEGG" id="gbi:PG2T_14010"/>
<keyword evidence="3" id="KW-1185">Reference proteome</keyword>
<keyword evidence="1" id="KW-0472">Membrane</keyword>
<dbReference type="InParanoid" id="A0A1B1YWF9"/>
<protein>
    <recommendedName>
        <fullName evidence="4">Yip1 domain-containing protein</fullName>
    </recommendedName>
</protein>
<dbReference type="AlphaFoldDB" id="A0A1B1YWF9"/>
<feature type="transmembrane region" description="Helical" evidence="1">
    <location>
        <begin position="27"/>
        <end position="50"/>
    </location>
</feature>
<feature type="transmembrane region" description="Helical" evidence="1">
    <location>
        <begin position="56"/>
        <end position="77"/>
    </location>
</feature>
<proteinExistence type="predicted"/>